<accession>A0A835DC85</accession>
<organism evidence="2 3">
    <name type="scientific">Tetracentron sinense</name>
    <name type="common">Spur-leaf</name>
    <dbReference type="NCBI Taxonomy" id="13715"/>
    <lineage>
        <taxon>Eukaryota</taxon>
        <taxon>Viridiplantae</taxon>
        <taxon>Streptophyta</taxon>
        <taxon>Embryophyta</taxon>
        <taxon>Tracheophyta</taxon>
        <taxon>Spermatophyta</taxon>
        <taxon>Magnoliopsida</taxon>
        <taxon>Trochodendrales</taxon>
        <taxon>Trochodendraceae</taxon>
        <taxon>Tetracentron</taxon>
    </lineage>
</organism>
<keyword evidence="3" id="KW-1185">Reference proteome</keyword>
<evidence type="ECO:0000313" key="2">
    <source>
        <dbReference type="EMBL" id="KAF8395447.1"/>
    </source>
</evidence>
<dbReference type="EMBL" id="JABCRI010000013">
    <property type="protein sequence ID" value="KAF8395447.1"/>
    <property type="molecule type" value="Genomic_DNA"/>
</dbReference>
<dbReference type="OrthoDB" id="1700296at2759"/>
<dbReference type="AlphaFoldDB" id="A0A835DC85"/>
<evidence type="ECO:0000313" key="3">
    <source>
        <dbReference type="Proteomes" id="UP000655225"/>
    </source>
</evidence>
<dbReference type="PANTHER" id="PTHR34569:SF2">
    <property type="entry name" value="EXPRESSED PROTEIN"/>
    <property type="match status" value="1"/>
</dbReference>
<dbReference type="OMA" id="RRVWLHF"/>
<dbReference type="Proteomes" id="UP000655225">
    <property type="component" value="Unassembled WGS sequence"/>
</dbReference>
<proteinExistence type="predicted"/>
<feature type="region of interest" description="Disordered" evidence="1">
    <location>
        <begin position="1"/>
        <end position="36"/>
    </location>
</feature>
<name>A0A835DC85_TETSI</name>
<sequence length="198" mass="22006">MEAPSSLRRRNSIPSSVLPTKLHLPAKPKSSSFPYTNGDKPSLSTVDFELLSLRSLSYTSLKDLIPSSPGPGIQSPTGPASQSGYEISIRNRLVKQAAWAYLQPMSASSSSSGGHFFRRMWVKFSGEYIMNPINACLEFINLHVIPAIIRAFDMLLGAIWIGRNKKRNCCGLSDIRAALSVLSIWVYRALQWFLNCRL</sequence>
<gene>
    <name evidence="2" type="ORF">HHK36_019393</name>
</gene>
<protein>
    <submittedName>
        <fullName evidence="2">Uncharacterized protein</fullName>
    </submittedName>
</protein>
<comment type="caution">
    <text evidence="2">The sequence shown here is derived from an EMBL/GenBank/DDBJ whole genome shotgun (WGS) entry which is preliminary data.</text>
</comment>
<reference evidence="2 3" key="1">
    <citation type="submission" date="2020-04" db="EMBL/GenBank/DDBJ databases">
        <title>Plant Genome Project.</title>
        <authorList>
            <person name="Zhang R.-G."/>
        </authorList>
    </citation>
    <scope>NUCLEOTIDE SEQUENCE [LARGE SCALE GENOMIC DNA]</scope>
    <source>
        <strain evidence="2">YNK0</strain>
        <tissue evidence="2">Leaf</tissue>
    </source>
</reference>
<evidence type="ECO:0000256" key="1">
    <source>
        <dbReference type="SAM" id="MobiDB-lite"/>
    </source>
</evidence>
<dbReference type="PANTHER" id="PTHR34569">
    <property type="entry name" value="EXPRESSED PROTEIN"/>
    <property type="match status" value="1"/>
</dbReference>